<name>A0A845BHF4_9PROT</name>
<dbReference type="GO" id="GO:0044781">
    <property type="term" value="P:bacterial-type flagellum organization"/>
    <property type="evidence" value="ECO:0007669"/>
    <property type="project" value="InterPro"/>
</dbReference>
<dbReference type="EMBL" id="SNVJ01000023">
    <property type="protein sequence ID" value="MXP65566.1"/>
    <property type="molecule type" value="Genomic_DNA"/>
</dbReference>
<evidence type="ECO:0000313" key="1">
    <source>
        <dbReference type="EMBL" id="MXP65566.1"/>
    </source>
</evidence>
<protein>
    <submittedName>
        <fullName evidence="1">Flagellar biosynthesis regulator FlaF</fullName>
    </submittedName>
</protein>
<reference evidence="1 2" key="1">
    <citation type="submission" date="2019-03" db="EMBL/GenBank/DDBJ databases">
        <title>Roseomonas sp. a novel Roseomonas species isolated from Sea whip Gorgonian.</title>
        <authorList>
            <person name="Li F."/>
            <person name="Pan X."/>
            <person name="Huang S."/>
            <person name="Li Z."/>
            <person name="Meng B."/>
        </authorList>
    </citation>
    <scope>NUCLEOTIDE SEQUENCE [LARGE SCALE GENOMIC DNA]</scope>
    <source>
        <strain evidence="1 2">M0104</strain>
    </source>
</reference>
<dbReference type="Pfam" id="PF07309">
    <property type="entry name" value="FlaF"/>
    <property type="match status" value="1"/>
</dbReference>
<dbReference type="Proteomes" id="UP000460715">
    <property type="component" value="Unassembled WGS sequence"/>
</dbReference>
<comment type="caution">
    <text evidence="1">The sequence shown here is derived from an EMBL/GenBank/DDBJ whole genome shotgun (WGS) entry which is preliminary data.</text>
</comment>
<sequence>MLSVVQDSPLPAPVMRPRGIAAAYSSVIRGTEDPREIEYRVLARATALLESASFPTAGPAELPTAIHENRMVWTAFAADLATPENGWEVAAKARLLSLARWIFAESDRVIRENKPLQALIDVNRAVMAGLKPGAAAQPEAS</sequence>
<keyword evidence="2" id="KW-1185">Reference proteome</keyword>
<dbReference type="NCBIfam" id="NF009435">
    <property type="entry name" value="PRK12794.1"/>
    <property type="match status" value="1"/>
</dbReference>
<evidence type="ECO:0000313" key="2">
    <source>
        <dbReference type="Proteomes" id="UP000460715"/>
    </source>
</evidence>
<dbReference type="OrthoDB" id="9808944at2"/>
<dbReference type="AlphaFoldDB" id="A0A845BHF4"/>
<keyword evidence="1" id="KW-0282">Flagellum</keyword>
<keyword evidence="1" id="KW-0969">Cilium</keyword>
<organism evidence="1 2">
    <name type="scientific">Teichococcus coralli</name>
    <dbReference type="NCBI Taxonomy" id="2545983"/>
    <lineage>
        <taxon>Bacteria</taxon>
        <taxon>Pseudomonadati</taxon>
        <taxon>Pseudomonadota</taxon>
        <taxon>Alphaproteobacteria</taxon>
        <taxon>Acetobacterales</taxon>
        <taxon>Roseomonadaceae</taxon>
        <taxon>Roseomonas</taxon>
    </lineage>
</organism>
<proteinExistence type="predicted"/>
<dbReference type="RefSeq" id="WP_160938974.1">
    <property type="nucleotide sequence ID" value="NZ_SNVJ01000023.1"/>
</dbReference>
<keyword evidence="1" id="KW-0966">Cell projection</keyword>
<dbReference type="InterPro" id="IPR010845">
    <property type="entry name" value="FlaF"/>
</dbReference>
<gene>
    <name evidence="1" type="primary">flaF</name>
    <name evidence="1" type="ORF">E0493_19645</name>
</gene>
<accession>A0A845BHF4</accession>